<dbReference type="GO" id="GO:0045892">
    <property type="term" value="P:negative regulation of DNA-templated transcription"/>
    <property type="evidence" value="ECO:0007669"/>
    <property type="project" value="TreeGrafter"/>
</dbReference>
<keyword evidence="7" id="KW-0547">Nucleotide-binding</keyword>
<evidence type="ECO:0000256" key="7">
    <source>
        <dbReference type="ARBA" id="ARBA00022741"/>
    </source>
</evidence>
<evidence type="ECO:0000256" key="9">
    <source>
        <dbReference type="ARBA" id="ARBA00023170"/>
    </source>
</evidence>
<dbReference type="SUPFAM" id="SSF48173">
    <property type="entry name" value="Cryptochrome/photolyase FAD-binding domain"/>
    <property type="match status" value="1"/>
</dbReference>
<keyword evidence="6" id="KW-0678">Repressor</keyword>
<dbReference type="Gene3D" id="3.40.50.620">
    <property type="entry name" value="HUPs"/>
    <property type="match status" value="1"/>
</dbReference>
<evidence type="ECO:0000256" key="4">
    <source>
        <dbReference type="ARBA" id="ARBA00021159"/>
    </source>
</evidence>
<evidence type="ECO:0000256" key="3">
    <source>
        <dbReference type="ARBA" id="ARBA00005862"/>
    </source>
</evidence>
<gene>
    <name evidence="12" type="ORF">MNOR_LOCUS37130</name>
</gene>
<proteinExistence type="inferred from homology"/>
<keyword evidence="8" id="KW-0090">Biological rhythms</keyword>
<comment type="subcellular location">
    <subcellularLocation>
        <location evidence="2">Cytoplasm</location>
    </subcellularLocation>
    <subcellularLocation>
        <location evidence="1">Nucleus</location>
    </subcellularLocation>
</comment>
<evidence type="ECO:0000256" key="5">
    <source>
        <dbReference type="ARBA" id="ARBA00022490"/>
    </source>
</evidence>
<sequence length="272" mass="31406">VTTCLGEPNRPVPNPEWEDVLFAEITDNLATRLKLYNGVPSPEQLGFYPEGREDMQYIGGETHALKLLEKRLSIEEESLSDFFTLPEVINPDLLGPSMSLSAAITIGCLSVRKFYWDVHEVYYKIYGDTSPPIHSLRPELIWREFFICSSIHNPYILGNIHKEMSECGGDYLDPLLQSLLPCLPCPASTMPSTLDEENKRHHKTLKTQHMKSKYCKKLDKIREQCRLFCEEYQSNSEFPNNIPRKIYQSVKEKPYKPHQYLPLSLSCYDNVL</sequence>
<dbReference type="EMBL" id="CAXKWB010072436">
    <property type="protein sequence ID" value="CAL4196199.1"/>
    <property type="molecule type" value="Genomic_DNA"/>
</dbReference>
<accession>A0AAV2SG14</accession>
<reference evidence="12 13" key="1">
    <citation type="submission" date="2024-05" db="EMBL/GenBank/DDBJ databases">
        <authorList>
            <person name="Wallberg A."/>
        </authorList>
    </citation>
    <scope>NUCLEOTIDE SEQUENCE [LARGE SCALE GENOMIC DNA]</scope>
</reference>
<dbReference type="AlphaFoldDB" id="A0AAV2SG14"/>
<feature type="non-terminal residue" evidence="12">
    <location>
        <position position="272"/>
    </location>
</feature>
<comment type="cofactor">
    <cofactor evidence="11">
        <name>FAD</name>
        <dbReference type="ChEBI" id="CHEBI:57692"/>
    </cofactor>
    <text evidence="11">Binds 1 FAD per subunit.</text>
</comment>
<keyword evidence="9" id="KW-0675">Receptor</keyword>
<dbReference type="InterPro" id="IPR002081">
    <property type="entry name" value="Cryptochrome/DNA_photolyase_1"/>
</dbReference>
<dbReference type="Proteomes" id="UP001497623">
    <property type="component" value="Unassembled WGS sequence"/>
</dbReference>
<dbReference type="GO" id="GO:0005737">
    <property type="term" value="C:cytoplasm"/>
    <property type="evidence" value="ECO:0007669"/>
    <property type="project" value="UniProtKB-SubCell"/>
</dbReference>
<keyword evidence="11" id="KW-0285">Flavoprotein</keyword>
<dbReference type="PANTHER" id="PTHR11455">
    <property type="entry name" value="CRYPTOCHROME"/>
    <property type="match status" value="1"/>
</dbReference>
<evidence type="ECO:0000313" key="12">
    <source>
        <dbReference type="EMBL" id="CAL4196199.1"/>
    </source>
</evidence>
<feature type="non-terminal residue" evidence="12">
    <location>
        <position position="1"/>
    </location>
</feature>
<evidence type="ECO:0000256" key="6">
    <source>
        <dbReference type="ARBA" id="ARBA00022491"/>
    </source>
</evidence>
<comment type="similarity">
    <text evidence="3">Belongs to the DNA photolyase class-1 family.</text>
</comment>
<dbReference type="GO" id="GO:0071949">
    <property type="term" value="F:FAD binding"/>
    <property type="evidence" value="ECO:0007669"/>
    <property type="project" value="TreeGrafter"/>
</dbReference>
<dbReference type="GO" id="GO:0032922">
    <property type="term" value="P:circadian regulation of gene expression"/>
    <property type="evidence" value="ECO:0007669"/>
    <property type="project" value="TreeGrafter"/>
</dbReference>
<dbReference type="InterPro" id="IPR036134">
    <property type="entry name" value="Crypto/Photolyase_FAD-like_sf"/>
</dbReference>
<name>A0AAV2SG14_MEGNR</name>
<dbReference type="GO" id="GO:0003677">
    <property type="term" value="F:DNA binding"/>
    <property type="evidence" value="ECO:0007669"/>
    <property type="project" value="TreeGrafter"/>
</dbReference>
<dbReference type="GO" id="GO:0005634">
    <property type="term" value="C:nucleus"/>
    <property type="evidence" value="ECO:0007669"/>
    <property type="project" value="UniProtKB-SubCell"/>
</dbReference>
<organism evidence="12 13">
    <name type="scientific">Meganyctiphanes norvegica</name>
    <name type="common">Northern krill</name>
    <name type="synonym">Thysanopoda norvegica</name>
    <dbReference type="NCBI Taxonomy" id="48144"/>
    <lineage>
        <taxon>Eukaryota</taxon>
        <taxon>Metazoa</taxon>
        <taxon>Ecdysozoa</taxon>
        <taxon>Arthropoda</taxon>
        <taxon>Crustacea</taxon>
        <taxon>Multicrustacea</taxon>
        <taxon>Malacostraca</taxon>
        <taxon>Eumalacostraca</taxon>
        <taxon>Eucarida</taxon>
        <taxon>Euphausiacea</taxon>
        <taxon>Euphausiidae</taxon>
        <taxon>Meganyctiphanes</taxon>
    </lineage>
</organism>
<evidence type="ECO:0000256" key="10">
    <source>
        <dbReference type="ARBA" id="ARBA00023242"/>
    </source>
</evidence>
<evidence type="ECO:0000313" key="13">
    <source>
        <dbReference type="Proteomes" id="UP001497623"/>
    </source>
</evidence>
<evidence type="ECO:0000256" key="8">
    <source>
        <dbReference type="ARBA" id="ARBA00023108"/>
    </source>
</evidence>
<dbReference type="GO" id="GO:0043153">
    <property type="term" value="P:entrainment of circadian clock by photoperiod"/>
    <property type="evidence" value="ECO:0007669"/>
    <property type="project" value="TreeGrafter"/>
</dbReference>
<evidence type="ECO:0000256" key="1">
    <source>
        <dbReference type="ARBA" id="ARBA00004123"/>
    </source>
</evidence>
<feature type="binding site" evidence="11">
    <location>
        <begin position="139"/>
        <end position="146"/>
    </location>
    <ligand>
        <name>FAD</name>
        <dbReference type="ChEBI" id="CHEBI:57692"/>
    </ligand>
</feature>
<keyword evidence="13" id="KW-1185">Reference proteome</keyword>
<dbReference type="PANTHER" id="PTHR11455:SF17">
    <property type="entry name" value="CRYPTOCHROME-1"/>
    <property type="match status" value="1"/>
</dbReference>
<keyword evidence="11" id="KW-0274">FAD</keyword>
<keyword evidence="10" id="KW-0539">Nucleus</keyword>
<comment type="caution">
    <text evidence="12">The sequence shown here is derived from an EMBL/GenBank/DDBJ whole genome shotgun (WGS) entry which is preliminary data.</text>
</comment>
<evidence type="ECO:0000256" key="11">
    <source>
        <dbReference type="PIRSR" id="PIRSR602081-1"/>
    </source>
</evidence>
<feature type="binding site" evidence="11">
    <location>
        <begin position="97"/>
        <end position="101"/>
    </location>
    <ligand>
        <name>FAD</name>
        <dbReference type="ChEBI" id="CHEBI:57692"/>
    </ligand>
</feature>
<dbReference type="Gene3D" id="1.25.40.80">
    <property type="match status" value="1"/>
</dbReference>
<dbReference type="InterPro" id="IPR014729">
    <property type="entry name" value="Rossmann-like_a/b/a_fold"/>
</dbReference>
<protein>
    <recommendedName>
        <fullName evidence="4">Cryptochrome-1</fullName>
    </recommendedName>
</protein>
<evidence type="ECO:0000256" key="2">
    <source>
        <dbReference type="ARBA" id="ARBA00004496"/>
    </source>
</evidence>
<keyword evidence="5" id="KW-0963">Cytoplasm</keyword>